<gene>
    <name evidence="3" type="ORF">AB0C36_34560</name>
</gene>
<proteinExistence type="predicted"/>
<dbReference type="EMBL" id="JBEZFP010000131">
    <property type="protein sequence ID" value="MEU8138608.1"/>
    <property type="molecule type" value="Genomic_DNA"/>
</dbReference>
<keyword evidence="4" id="KW-1185">Reference proteome</keyword>
<comment type="caution">
    <text evidence="3">The sequence shown here is derived from an EMBL/GenBank/DDBJ whole genome shotgun (WGS) entry which is preliminary data.</text>
</comment>
<dbReference type="Pfam" id="PF04149">
    <property type="entry name" value="DUF397"/>
    <property type="match status" value="1"/>
</dbReference>
<sequence>MNHHATNLARTDLALTKSSHSSGEGGECVEVAAWRKSSHSGGEGGQCVEVASLTAATAVRDSKRPHAAALLFHAAAWDGLVTGLADSR</sequence>
<feature type="domain" description="DUF397" evidence="2">
    <location>
        <begin position="32"/>
        <end position="84"/>
    </location>
</feature>
<accession>A0ABV3DS92</accession>
<feature type="region of interest" description="Disordered" evidence="1">
    <location>
        <begin position="1"/>
        <end position="25"/>
    </location>
</feature>
<evidence type="ECO:0000313" key="3">
    <source>
        <dbReference type="EMBL" id="MEU8138608.1"/>
    </source>
</evidence>
<protein>
    <submittedName>
        <fullName evidence="3">DUF397 domain-containing protein</fullName>
    </submittedName>
</protein>
<dbReference type="Proteomes" id="UP001551482">
    <property type="component" value="Unassembled WGS sequence"/>
</dbReference>
<dbReference type="InterPro" id="IPR007278">
    <property type="entry name" value="DUF397"/>
</dbReference>
<evidence type="ECO:0000256" key="1">
    <source>
        <dbReference type="SAM" id="MobiDB-lite"/>
    </source>
</evidence>
<organism evidence="3 4">
    <name type="scientific">Streptodolium elevatio</name>
    <dbReference type="NCBI Taxonomy" id="3157996"/>
    <lineage>
        <taxon>Bacteria</taxon>
        <taxon>Bacillati</taxon>
        <taxon>Actinomycetota</taxon>
        <taxon>Actinomycetes</taxon>
        <taxon>Kitasatosporales</taxon>
        <taxon>Streptomycetaceae</taxon>
        <taxon>Streptodolium</taxon>
    </lineage>
</organism>
<name>A0ABV3DS92_9ACTN</name>
<evidence type="ECO:0000313" key="4">
    <source>
        <dbReference type="Proteomes" id="UP001551482"/>
    </source>
</evidence>
<reference evidence="3 4" key="1">
    <citation type="submission" date="2024-06" db="EMBL/GenBank/DDBJ databases">
        <title>The Natural Products Discovery Center: Release of the First 8490 Sequenced Strains for Exploring Actinobacteria Biosynthetic Diversity.</title>
        <authorList>
            <person name="Kalkreuter E."/>
            <person name="Kautsar S.A."/>
            <person name="Yang D."/>
            <person name="Bader C.D."/>
            <person name="Teijaro C.N."/>
            <person name="Fluegel L."/>
            <person name="Davis C.M."/>
            <person name="Simpson J.R."/>
            <person name="Lauterbach L."/>
            <person name="Steele A.D."/>
            <person name="Gui C."/>
            <person name="Meng S."/>
            <person name="Li G."/>
            <person name="Viehrig K."/>
            <person name="Ye F."/>
            <person name="Su P."/>
            <person name="Kiefer A.F."/>
            <person name="Nichols A."/>
            <person name="Cepeda A.J."/>
            <person name="Yan W."/>
            <person name="Fan B."/>
            <person name="Jiang Y."/>
            <person name="Adhikari A."/>
            <person name="Zheng C.-J."/>
            <person name="Schuster L."/>
            <person name="Cowan T.M."/>
            <person name="Smanski M.J."/>
            <person name="Chevrette M.G."/>
            <person name="De Carvalho L.P.S."/>
            <person name="Shen B."/>
        </authorList>
    </citation>
    <scope>NUCLEOTIDE SEQUENCE [LARGE SCALE GENOMIC DNA]</scope>
    <source>
        <strain evidence="3 4">NPDC048946</strain>
    </source>
</reference>
<evidence type="ECO:0000259" key="2">
    <source>
        <dbReference type="Pfam" id="PF04149"/>
    </source>
</evidence>